<dbReference type="Proteomes" id="UP001162483">
    <property type="component" value="Unassembled WGS sequence"/>
</dbReference>
<evidence type="ECO:0000313" key="3">
    <source>
        <dbReference type="Proteomes" id="UP001162483"/>
    </source>
</evidence>
<comment type="caution">
    <text evidence="2">The sequence shown here is derived from an EMBL/GenBank/DDBJ whole genome shotgun (WGS) entry which is preliminary data.</text>
</comment>
<accession>A0ABN9BTU7</accession>
<sequence length="60" mass="7146">EARTILQSEKNKKRTNLAHYLSNQNLLVKEWYSQTANKNRHVSPPRDFRDKRPARIPSWG</sequence>
<gene>
    <name evidence="2" type="ORF">SPARVUS_LOCUS3544498</name>
</gene>
<feature type="compositionally biased region" description="Basic and acidic residues" evidence="1">
    <location>
        <begin position="44"/>
        <end position="53"/>
    </location>
</feature>
<organism evidence="2 3">
    <name type="scientific">Staurois parvus</name>
    <dbReference type="NCBI Taxonomy" id="386267"/>
    <lineage>
        <taxon>Eukaryota</taxon>
        <taxon>Metazoa</taxon>
        <taxon>Chordata</taxon>
        <taxon>Craniata</taxon>
        <taxon>Vertebrata</taxon>
        <taxon>Euteleostomi</taxon>
        <taxon>Amphibia</taxon>
        <taxon>Batrachia</taxon>
        <taxon>Anura</taxon>
        <taxon>Neobatrachia</taxon>
        <taxon>Ranoidea</taxon>
        <taxon>Ranidae</taxon>
        <taxon>Staurois</taxon>
    </lineage>
</organism>
<evidence type="ECO:0000256" key="1">
    <source>
        <dbReference type="SAM" id="MobiDB-lite"/>
    </source>
</evidence>
<proteinExistence type="predicted"/>
<feature type="region of interest" description="Disordered" evidence="1">
    <location>
        <begin position="36"/>
        <end position="60"/>
    </location>
</feature>
<feature type="non-terminal residue" evidence="2">
    <location>
        <position position="1"/>
    </location>
</feature>
<reference evidence="2" key="1">
    <citation type="submission" date="2023-05" db="EMBL/GenBank/DDBJ databases">
        <authorList>
            <person name="Stuckert A."/>
        </authorList>
    </citation>
    <scope>NUCLEOTIDE SEQUENCE</scope>
</reference>
<evidence type="ECO:0000313" key="2">
    <source>
        <dbReference type="EMBL" id="CAI9550637.1"/>
    </source>
</evidence>
<protein>
    <submittedName>
        <fullName evidence="2">Uncharacterized protein</fullName>
    </submittedName>
</protein>
<keyword evidence="3" id="KW-1185">Reference proteome</keyword>
<name>A0ABN9BTU7_9NEOB</name>
<dbReference type="EMBL" id="CATNWA010005699">
    <property type="protein sequence ID" value="CAI9550637.1"/>
    <property type="molecule type" value="Genomic_DNA"/>
</dbReference>